<comment type="caution">
    <text evidence="3">The sequence shown here is derived from an EMBL/GenBank/DDBJ whole genome shotgun (WGS) entry which is preliminary data.</text>
</comment>
<gene>
    <name evidence="3" type="ORF">Pla108_29980</name>
</gene>
<sequence precursor="true">MIVPPLSRLALLLTLAAPLVAASVAASPASAAPVVLYSETFTGQAGKGFQAGVTDLAGVDWTLNTSEVSATADFAVDGGEAFVATDIEGKGVFFTPSIDISGYTDITVSVAAFQTGDIAAADYFDLRYRVDMAPISLVADWMGMGSASHTLNGNTVGADWGTTVVEQIVSEGTSLQLTLTVRNNFEAAPTSIGFDSILVTGRLASIPEPTATCLVALAMAGVVIRRRAS</sequence>
<dbReference type="InterPro" id="IPR013424">
    <property type="entry name" value="Ice-binding_C"/>
</dbReference>
<feature type="domain" description="Ice-binding protein C-terminal" evidence="2">
    <location>
        <begin position="205"/>
        <end position="227"/>
    </location>
</feature>
<protein>
    <recommendedName>
        <fullName evidence="2">Ice-binding protein C-terminal domain-containing protein</fullName>
    </recommendedName>
</protein>
<dbReference type="Pfam" id="PF07589">
    <property type="entry name" value="PEP-CTERM"/>
    <property type="match status" value="1"/>
</dbReference>
<evidence type="ECO:0000313" key="3">
    <source>
        <dbReference type="EMBL" id="TWT95921.1"/>
    </source>
</evidence>
<feature type="signal peptide" evidence="1">
    <location>
        <begin position="1"/>
        <end position="31"/>
    </location>
</feature>
<dbReference type="EMBL" id="SJPR01000004">
    <property type="protein sequence ID" value="TWT95921.1"/>
    <property type="molecule type" value="Genomic_DNA"/>
</dbReference>
<evidence type="ECO:0000313" key="4">
    <source>
        <dbReference type="Proteomes" id="UP000317421"/>
    </source>
</evidence>
<proteinExistence type="predicted"/>
<keyword evidence="1" id="KW-0732">Signal</keyword>
<evidence type="ECO:0000259" key="2">
    <source>
        <dbReference type="Pfam" id="PF07589"/>
    </source>
</evidence>
<evidence type="ECO:0000256" key="1">
    <source>
        <dbReference type="SAM" id="SignalP"/>
    </source>
</evidence>
<name>A0A5C6AA59_9BACT</name>
<reference evidence="3 4" key="1">
    <citation type="submission" date="2019-02" db="EMBL/GenBank/DDBJ databases">
        <title>Deep-cultivation of Planctomycetes and their phenomic and genomic characterization uncovers novel biology.</title>
        <authorList>
            <person name="Wiegand S."/>
            <person name="Jogler M."/>
            <person name="Boedeker C."/>
            <person name="Pinto D."/>
            <person name="Vollmers J."/>
            <person name="Rivas-Marin E."/>
            <person name="Kohn T."/>
            <person name="Peeters S.H."/>
            <person name="Heuer A."/>
            <person name="Rast P."/>
            <person name="Oberbeckmann S."/>
            <person name="Bunk B."/>
            <person name="Jeske O."/>
            <person name="Meyerdierks A."/>
            <person name="Storesund J.E."/>
            <person name="Kallscheuer N."/>
            <person name="Luecker S."/>
            <person name="Lage O.M."/>
            <person name="Pohl T."/>
            <person name="Merkel B.J."/>
            <person name="Hornburger P."/>
            <person name="Mueller R.-W."/>
            <person name="Bruemmer F."/>
            <person name="Labrenz M."/>
            <person name="Spormann A.M."/>
            <person name="Op Den Camp H."/>
            <person name="Overmann J."/>
            <person name="Amann R."/>
            <person name="Jetten M.S.M."/>
            <person name="Mascher T."/>
            <person name="Medema M.H."/>
            <person name="Devos D.P."/>
            <person name="Kaster A.-K."/>
            <person name="Ovreas L."/>
            <person name="Rohde M."/>
            <person name="Galperin M.Y."/>
            <person name="Jogler C."/>
        </authorList>
    </citation>
    <scope>NUCLEOTIDE SEQUENCE [LARGE SCALE GENOMIC DNA]</scope>
    <source>
        <strain evidence="3 4">Pla108</strain>
    </source>
</reference>
<dbReference type="RefSeq" id="WP_197526579.1">
    <property type="nucleotide sequence ID" value="NZ_SJPR01000004.1"/>
</dbReference>
<dbReference type="AlphaFoldDB" id="A0A5C6AA59"/>
<organism evidence="3 4">
    <name type="scientific">Botrimarina colliarenosi</name>
    <dbReference type="NCBI Taxonomy" id="2528001"/>
    <lineage>
        <taxon>Bacteria</taxon>
        <taxon>Pseudomonadati</taxon>
        <taxon>Planctomycetota</taxon>
        <taxon>Planctomycetia</taxon>
        <taxon>Pirellulales</taxon>
        <taxon>Lacipirellulaceae</taxon>
        <taxon>Botrimarina</taxon>
    </lineage>
</organism>
<keyword evidence="4" id="KW-1185">Reference proteome</keyword>
<accession>A0A5C6AA59</accession>
<dbReference type="Proteomes" id="UP000317421">
    <property type="component" value="Unassembled WGS sequence"/>
</dbReference>
<feature type="chain" id="PRO_5022993959" description="Ice-binding protein C-terminal domain-containing protein" evidence="1">
    <location>
        <begin position="32"/>
        <end position="229"/>
    </location>
</feature>